<dbReference type="GO" id="GO:0016757">
    <property type="term" value="F:glycosyltransferase activity"/>
    <property type="evidence" value="ECO:0007669"/>
    <property type="project" value="UniProtKB-KW"/>
</dbReference>
<dbReference type="PANTHER" id="PTHR47505">
    <property type="entry name" value="DNA UTILIZATION PROTEIN YHGH"/>
    <property type="match status" value="1"/>
</dbReference>
<feature type="domain" description="Phosphoribosyltransferase" evidence="2">
    <location>
        <begin position="145"/>
        <end position="223"/>
    </location>
</feature>
<dbReference type="SUPFAM" id="SSF53271">
    <property type="entry name" value="PRTase-like"/>
    <property type="match status" value="1"/>
</dbReference>
<reference evidence="3 4" key="1">
    <citation type="submission" date="2014-11" db="EMBL/GenBank/DDBJ databases">
        <title>Genome sequencing of Pantoea rodasii ND03.</title>
        <authorList>
            <person name="Muhamad Yunos N.Y."/>
            <person name="Chan K.-G."/>
        </authorList>
    </citation>
    <scope>NUCLEOTIDE SEQUENCE [LARGE SCALE GENOMIC DNA]</scope>
    <source>
        <strain evidence="3 4">ND03</strain>
    </source>
</reference>
<proteinExistence type="inferred from homology"/>
<name>A0A0B1R691_9GAMM</name>
<gene>
    <name evidence="3" type="ORF">QU24_15275</name>
</gene>
<dbReference type="InterPro" id="IPR029057">
    <property type="entry name" value="PRTase-like"/>
</dbReference>
<evidence type="ECO:0000313" key="4">
    <source>
        <dbReference type="Proteomes" id="UP000030853"/>
    </source>
</evidence>
<evidence type="ECO:0000256" key="1">
    <source>
        <dbReference type="ARBA" id="ARBA00008007"/>
    </source>
</evidence>
<dbReference type="InterPro" id="IPR000836">
    <property type="entry name" value="PRTase_dom"/>
</dbReference>
<dbReference type="Pfam" id="PF00156">
    <property type="entry name" value="Pribosyltran"/>
    <property type="match status" value="1"/>
</dbReference>
<dbReference type="AlphaFoldDB" id="A0A0B1R691"/>
<dbReference type="Gene3D" id="3.40.50.2020">
    <property type="match status" value="1"/>
</dbReference>
<keyword evidence="3" id="KW-0328">Glycosyltransferase</keyword>
<keyword evidence="3" id="KW-0808">Transferase</keyword>
<dbReference type="EMBL" id="JTJJ01000055">
    <property type="protein sequence ID" value="KHJ67166.1"/>
    <property type="molecule type" value="Genomic_DNA"/>
</dbReference>
<dbReference type="Proteomes" id="UP000030853">
    <property type="component" value="Unassembled WGS sequence"/>
</dbReference>
<protein>
    <submittedName>
        <fullName evidence="3">Phosphoribosyltransferase</fullName>
    </submittedName>
</protein>
<dbReference type="RefSeq" id="WP_039332660.1">
    <property type="nucleotide sequence ID" value="NZ_JTJJ01000055.1"/>
</dbReference>
<dbReference type="InterPro" id="IPR051910">
    <property type="entry name" value="ComF/GntX_DNA_util-trans"/>
</dbReference>
<accession>A0A0B1R691</accession>
<evidence type="ECO:0000259" key="2">
    <source>
        <dbReference type="Pfam" id="PF00156"/>
    </source>
</evidence>
<sequence length="225" mass="25255">MLSIPALCWLCRLPLQIAGHGICSRCIRQIPPLPTLCPCCGLPACGTQLCGRCIRHPLPWQSLTCVSDYQPPVSDWVLQLKFSRATALRVMLARLLLLKLLTNRRNNLLPRIDLVLSVPLHRRRAWRRGYNQAGLVAKPLAHWLGCEYREGVRRRRQGALQHALRATARKKNLRGAFRLEMSVRGRHILLIDDVVTTGSTVAEISRILLAQGASSVHIGCLCRTL</sequence>
<evidence type="ECO:0000313" key="3">
    <source>
        <dbReference type="EMBL" id="KHJ67166.1"/>
    </source>
</evidence>
<dbReference type="CDD" id="cd06223">
    <property type="entry name" value="PRTases_typeI"/>
    <property type="match status" value="1"/>
</dbReference>
<organism evidence="3 4">
    <name type="scientific">Pantoea rodasii</name>
    <dbReference type="NCBI Taxonomy" id="1076549"/>
    <lineage>
        <taxon>Bacteria</taxon>
        <taxon>Pseudomonadati</taxon>
        <taxon>Pseudomonadota</taxon>
        <taxon>Gammaproteobacteria</taxon>
        <taxon>Enterobacterales</taxon>
        <taxon>Erwiniaceae</taxon>
        <taxon>Pantoea</taxon>
    </lineage>
</organism>
<comment type="similarity">
    <text evidence="1">Belongs to the ComF/GntX family.</text>
</comment>
<dbReference type="PANTHER" id="PTHR47505:SF1">
    <property type="entry name" value="DNA UTILIZATION PROTEIN YHGH"/>
    <property type="match status" value="1"/>
</dbReference>
<comment type="caution">
    <text evidence="3">The sequence shown here is derived from an EMBL/GenBank/DDBJ whole genome shotgun (WGS) entry which is preliminary data.</text>
</comment>